<keyword evidence="11" id="KW-1185">Reference proteome</keyword>
<comment type="function">
    <text evidence="8">Toxic component of a toxin-antitoxin (TA) system. An RNase.</text>
</comment>
<accession>A0A7Y3S6C2</accession>
<dbReference type="PANTHER" id="PTHR33653">
    <property type="entry name" value="RIBONUCLEASE VAPC2"/>
    <property type="match status" value="1"/>
</dbReference>
<keyword evidence="5 8" id="KW-0378">Hydrolase</keyword>
<dbReference type="InterPro" id="IPR022907">
    <property type="entry name" value="VapC_family"/>
</dbReference>
<feature type="binding site" evidence="8">
    <location>
        <position position="99"/>
    </location>
    <ligand>
        <name>Mg(2+)</name>
        <dbReference type="ChEBI" id="CHEBI:18420"/>
    </ligand>
</feature>
<dbReference type="EC" id="3.1.-.-" evidence="8"/>
<dbReference type="Pfam" id="PF01850">
    <property type="entry name" value="PIN"/>
    <property type="match status" value="1"/>
</dbReference>
<evidence type="ECO:0000256" key="5">
    <source>
        <dbReference type="ARBA" id="ARBA00022801"/>
    </source>
</evidence>
<dbReference type="GO" id="GO:0004540">
    <property type="term" value="F:RNA nuclease activity"/>
    <property type="evidence" value="ECO:0007669"/>
    <property type="project" value="InterPro"/>
</dbReference>
<name>A0A7Y3S6C2_9HYPH</name>
<proteinExistence type="inferred from homology"/>
<evidence type="ECO:0000313" key="11">
    <source>
        <dbReference type="Proteomes" id="UP000519972"/>
    </source>
</evidence>
<evidence type="ECO:0000256" key="6">
    <source>
        <dbReference type="ARBA" id="ARBA00022842"/>
    </source>
</evidence>
<evidence type="ECO:0000256" key="7">
    <source>
        <dbReference type="ARBA" id="ARBA00038093"/>
    </source>
</evidence>
<evidence type="ECO:0000256" key="8">
    <source>
        <dbReference type="HAMAP-Rule" id="MF_00265"/>
    </source>
</evidence>
<organism evidence="10 11">
    <name type="scientific">Rhizobium sophorae</name>
    <dbReference type="NCBI Taxonomy" id="1535242"/>
    <lineage>
        <taxon>Bacteria</taxon>
        <taxon>Pseudomonadati</taxon>
        <taxon>Pseudomonadota</taxon>
        <taxon>Alphaproteobacteria</taxon>
        <taxon>Hyphomicrobiales</taxon>
        <taxon>Rhizobiaceae</taxon>
        <taxon>Rhizobium/Agrobacterium group</taxon>
        <taxon>Rhizobium</taxon>
    </lineage>
</organism>
<dbReference type="CDD" id="cd18745">
    <property type="entry name" value="PIN_VapC4-5_FitB-like"/>
    <property type="match status" value="1"/>
</dbReference>
<keyword evidence="2 8" id="KW-1277">Toxin-antitoxin system</keyword>
<sequence length="136" mass="14919">MITHLIDTNAVIALIGRKSDMLLARVMDSDEGSIGLSTVVMHELYYGAYKSAKISYNLQTLRLFMADFPPVGFEREDALASGEIRAALAAKGTPVGSYDVLIAAQARTRDLVLVTNNVGEFRRVDGLRVEDWTVGR</sequence>
<dbReference type="GO" id="GO:0090729">
    <property type="term" value="F:toxin activity"/>
    <property type="evidence" value="ECO:0007669"/>
    <property type="project" value="UniProtKB-KW"/>
</dbReference>
<dbReference type="Gene3D" id="3.40.50.1010">
    <property type="entry name" value="5'-nuclease"/>
    <property type="match status" value="1"/>
</dbReference>
<protein>
    <recommendedName>
        <fullName evidence="8">Ribonuclease VapC</fullName>
        <shortName evidence="8">RNase VapC</shortName>
        <ecNumber evidence="8">3.1.-.-</ecNumber>
    </recommendedName>
    <alternativeName>
        <fullName evidence="8">Toxin VapC</fullName>
    </alternativeName>
</protein>
<evidence type="ECO:0000259" key="9">
    <source>
        <dbReference type="Pfam" id="PF01850"/>
    </source>
</evidence>
<dbReference type="InterPro" id="IPR002716">
    <property type="entry name" value="PIN_dom"/>
</dbReference>
<evidence type="ECO:0000313" key="10">
    <source>
        <dbReference type="EMBL" id="NNU37732.1"/>
    </source>
</evidence>
<evidence type="ECO:0000256" key="2">
    <source>
        <dbReference type="ARBA" id="ARBA00022649"/>
    </source>
</evidence>
<keyword evidence="8" id="KW-0800">Toxin</keyword>
<comment type="cofactor">
    <cofactor evidence="1 8">
        <name>Mg(2+)</name>
        <dbReference type="ChEBI" id="CHEBI:18420"/>
    </cofactor>
</comment>
<evidence type="ECO:0000256" key="3">
    <source>
        <dbReference type="ARBA" id="ARBA00022722"/>
    </source>
</evidence>
<comment type="similarity">
    <text evidence="7 8">Belongs to the PINc/VapC protein family.</text>
</comment>
<dbReference type="EMBL" id="JABFCN010000023">
    <property type="protein sequence ID" value="NNU37732.1"/>
    <property type="molecule type" value="Genomic_DNA"/>
</dbReference>
<feature type="binding site" evidence="8">
    <location>
        <position position="7"/>
    </location>
    <ligand>
        <name>Mg(2+)</name>
        <dbReference type="ChEBI" id="CHEBI:18420"/>
    </ligand>
</feature>
<dbReference type="SUPFAM" id="SSF88723">
    <property type="entry name" value="PIN domain-like"/>
    <property type="match status" value="1"/>
</dbReference>
<keyword evidence="3 8" id="KW-0540">Nuclease</keyword>
<dbReference type="Proteomes" id="UP000519972">
    <property type="component" value="Unassembled WGS sequence"/>
</dbReference>
<dbReference type="RefSeq" id="WP_171376789.1">
    <property type="nucleotide sequence ID" value="NZ_JABFCN010000023.1"/>
</dbReference>
<dbReference type="InterPro" id="IPR029060">
    <property type="entry name" value="PIN-like_dom_sf"/>
</dbReference>
<dbReference type="InterPro" id="IPR050556">
    <property type="entry name" value="Type_II_TA_system_RNase"/>
</dbReference>
<evidence type="ECO:0000256" key="1">
    <source>
        <dbReference type="ARBA" id="ARBA00001946"/>
    </source>
</evidence>
<reference evidence="10 11" key="1">
    <citation type="submission" date="2020-02" db="EMBL/GenBank/DDBJ databases">
        <authorList>
            <person name="Sun Q."/>
        </authorList>
    </citation>
    <scope>NUCLEOTIDE SEQUENCE [LARGE SCALE GENOMIC DNA]</scope>
    <source>
        <strain evidence="10 11">CCBAU 03386</strain>
    </source>
</reference>
<keyword evidence="6 8" id="KW-0460">Magnesium</keyword>
<comment type="caution">
    <text evidence="10">The sequence shown here is derived from an EMBL/GenBank/DDBJ whole genome shotgun (WGS) entry which is preliminary data.</text>
</comment>
<dbReference type="GO" id="GO:0000287">
    <property type="term" value="F:magnesium ion binding"/>
    <property type="evidence" value="ECO:0007669"/>
    <property type="project" value="UniProtKB-UniRule"/>
</dbReference>
<dbReference type="GO" id="GO:0016787">
    <property type="term" value="F:hydrolase activity"/>
    <property type="evidence" value="ECO:0007669"/>
    <property type="project" value="UniProtKB-KW"/>
</dbReference>
<gene>
    <name evidence="8" type="primary">vapC</name>
    <name evidence="10" type="ORF">G9X64_14780</name>
</gene>
<dbReference type="AlphaFoldDB" id="A0A7Y3S6C2"/>
<keyword evidence="4 8" id="KW-0479">Metal-binding</keyword>
<feature type="domain" description="PIN" evidence="9">
    <location>
        <begin position="5"/>
        <end position="126"/>
    </location>
</feature>
<evidence type="ECO:0000256" key="4">
    <source>
        <dbReference type="ARBA" id="ARBA00022723"/>
    </source>
</evidence>
<dbReference type="HAMAP" id="MF_00265">
    <property type="entry name" value="VapC_Nob1"/>
    <property type="match status" value="1"/>
</dbReference>
<dbReference type="PANTHER" id="PTHR33653:SF1">
    <property type="entry name" value="RIBONUCLEASE VAPC2"/>
    <property type="match status" value="1"/>
</dbReference>